<evidence type="ECO:0000256" key="2">
    <source>
        <dbReference type="ARBA" id="ARBA00022927"/>
    </source>
</evidence>
<accession>A0A438MZU9</accession>
<comment type="caution">
    <text evidence="4">The sequence shown here is derived from an EMBL/GenBank/DDBJ whole genome shotgun (WGS) entry which is preliminary data.</text>
</comment>
<dbReference type="GO" id="GO:0006914">
    <property type="term" value="P:autophagy"/>
    <property type="evidence" value="ECO:0007669"/>
    <property type="project" value="UniProtKB-KW"/>
</dbReference>
<dbReference type="GO" id="GO:0015031">
    <property type="term" value="P:protein transport"/>
    <property type="evidence" value="ECO:0007669"/>
    <property type="project" value="UniProtKB-KW"/>
</dbReference>
<dbReference type="Proteomes" id="UP000288859">
    <property type="component" value="Unassembled WGS sequence"/>
</dbReference>
<evidence type="ECO:0000313" key="4">
    <source>
        <dbReference type="EMBL" id="RVX68881.1"/>
    </source>
</evidence>
<evidence type="ECO:0000256" key="3">
    <source>
        <dbReference type="ARBA" id="ARBA00023006"/>
    </source>
</evidence>
<dbReference type="OrthoDB" id="4089664at2759"/>
<sequence length="125" mass="14244">MGVVENFPSISPAEFEAGCKEIERRCVNALEATGLLSIKWIEEELLIKQQRKVNLQHRDEDHDVPALPPEVDQDDIQDFDDEQMVYRSSDSDGDDNVIVDFSITLSPTYCVPCISGWFPHSPKHR</sequence>
<dbReference type="Pfam" id="PF03987">
    <property type="entry name" value="Autophagy_act_C"/>
    <property type="match status" value="1"/>
</dbReference>
<reference evidence="4 5" key="1">
    <citation type="submission" date="2017-03" db="EMBL/GenBank/DDBJ databases">
        <title>Genomes of endolithic fungi from Antarctica.</title>
        <authorList>
            <person name="Coleine C."/>
            <person name="Masonjones S."/>
            <person name="Stajich J.E."/>
        </authorList>
    </citation>
    <scope>NUCLEOTIDE SEQUENCE [LARGE SCALE GENOMIC DNA]</scope>
    <source>
        <strain evidence="4 5">CCFEE 6314</strain>
    </source>
</reference>
<evidence type="ECO:0000256" key="1">
    <source>
        <dbReference type="ARBA" id="ARBA00022786"/>
    </source>
</evidence>
<keyword evidence="2" id="KW-0653">Protein transport</keyword>
<dbReference type="AlphaFoldDB" id="A0A438MZU9"/>
<dbReference type="InterPro" id="IPR007135">
    <property type="entry name" value="Atg3/Atg10"/>
</dbReference>
<protein>
    <submittedName>
        <fullName evidence="4">Uncharacterized protein</fullName>
    </submittedName>
</protein>
<keyword evidence="1" id="KW-0833">Ubl conjugation pathway</keyword>
<name>A0A438MZU9_EXOME</name>
<keyword evidence="3" id="KW-0072">Autophagy</keyword>
<evidence type="ECO:0000313" key="5">
    <source>
        <dbReference type="Proteomes" id="UP000288859"/>
    </source>
</evidence>
<organism evidence="4 5">
    <name type="scientific">Exophiala mesophila</name>
    <name type="common">Black yeast-like fungus</name>
    <dbReference type="NCBI Taxonomy" id="212818"/>
    <lineage>
        <taxon>Eukaryota</taxon>
        <taxon>Fungi</taxon>
        <taxon>Dikarya</taxon>
        <taxon>Ascomycota</taxon>
        <taxon>Pezizomycotina</taxon>
        <taxon>Eurotiomycetes</taxon>
        <taxon>Chaetothyriomycetidae</taxon>
        <taxon>Chaetothyriales</taxon>
        <taxon>Herpotrichiellaceae</taxon>
        <taxon>Exophiala</taxon>
    </lineage>
</organism>
<proteinExistence type="predicted"/>
<gene>
    <name evidence="4" type="ORF">B0A52_07536</name>
</gene>
<dbReference type="EMBL" id="NAJM01000034">
    <property type="protein sequence ID" value="RVX68881.1"/>
    <property type="molecule type" value="Genomic_DNA"/>
</dbReference>
<dbReference type="GO" id="GO:0019787">
    <property type="term" value="F:ubiquitin-like protein transferase activity"/>
    <property type="evidence" value="ECO:0007669"/>
    <property type="project" value="InterPro"/>
</dbReference>
<keyword evidence="2" id="KW-0813">Transport</keyword>